<dbReference type="Gene3D" id="3.30.450.330">
    <property type="match status" value="1"/>
</dbReference>
<proteinExistence type="predicted"/>
<gene>
    <name evidence="1" type="ORF">S03H2_03778</name>
</gene>
<organism evidence="1">
    <name type="scientific">marine sediment metagenome</name>
    <dbReference type="NCBI Taxonomy" id="412755"/>
    <lineage>
        <taxon>unclassified sequences</taxon>
        <taxon>metagenomes</taxon>
        <taxon>ecological metagenomes</taxon>
    </lineage>
</organism>
<dbReference type="EMBL" id="BARU01001432">
    <property type="protein sequence ID" value="GAH31090.1"/>
    <property type="molecule type" value="Genomic_DNA"/>
</dbReference>
<reference evidence="1" key="1">
    <citation type="journal article" date="2014" name="Front. Microbiol.">
        <title>High frequency of phylogenetically diverse reductive dehalogenase-homologous genes in deep subseafloor sedimentary metagenomes.</title>
        <authorList>
            <person name="Kawai M."/>
            <person name="Futagami T."/>
            <person name="Toyoda A."/>
            <person name="Takaki Y."/>
            <person name="Nishi S."/>
            <person name="Hori S."/>
            <person name="Arai W."/>
            <person name="Tsubouchi T."/>
            <person name="Morono Y."/>
            <person name="Uchiyama I."/>
            <person name="Ito T."/>
            <person name="Fujiyama A."/>
            <person name="Inagaki F."/>
            <person name="Takami H."/>
        </authorList>
    </citation>
    <scope>NUCLEOTIDE SEQUENCE</scope>
    <source>
        <strain evidence="1">Expedition CK06-06</strain>
    </source>
</reference>
<dbReference type="AlphaFoldDB" id="X1FEZ2"/>
<sequence length="33" mass="3820">QYFGSKVAAPVFRKIATETLRYLKMSDETKKVN</sequence>
<accession>X1FEZ2</accession>
<feature type="non-terminal residue" evidence="1">
    <location>
        <position position="1"/>
    </location>
</feature>
<evidence type="ECO:0000313" key="1">
    <source>
        <dbReference type="EMBL" id="GAH31090.1"/>
    </source>
</evidence>
<protein>
    <submittedName>
        <fullName evidence="1">Uncharacterized protein</fullName>
    </submittedName>
</protein>
<comment type="caution">
    <text evidence="1">The sequence shown here is derived from an EMBL/GenBank/DDBJ whole genome shotgun (WGS) entry which is preliminary data.</text>
</comment>
<name>X1FEZ2_9ZZZZ</name>